<keyword evidence="3" id="KW-1185">Reference proteome</keyword>
<dbReference type="GO" id="GO:0004842">
    <property type="term" value="F:ubiquitin-protein transferase activity"/>
    <property type="evidence" value="ECO:0007669"/>
    <property type="project" value="TreeGrafter"/>
</dbReference>
<reference evidence="2" key="1">
    <citation type="journal article" date="2020" name="Stud. Mycol.">
        <title>101 Dothideomycetes genomes: a test case for predicting lifestyles and emergence of pathogens.</title>
        <authorList>
            <person name="Haridas S."/>
            <person name="Albert R."/>
            <person name="Binder M."/>
            <person name="Bloem J."/>
            <person name="Labutti K."/>
            <person name="Salamov A."/>
            <person name="Andreopoulos B."/>
            <person name="Baker S."/>
            <person name="Barry K."/>
            <person name="Bills G."/>
            <person name="Bluhm B."/>
            <person name="Cannon C."/>
            <person name="Castanera R."/>
            <person name="Culley D."/>
            <person name="Daum C."/>
            <person name="Ezra D."/>
            <person name="Gonzalez J."/>
            <person name="Henrissat B."/>
            <person name="Kuo A."/>
            <person name="Liang C."/>
            <person name="Lipzen A."/>
            <person name="Lutzoni F."/>
            <person name="Magnuson J."/>
            <person name="Mondo S."/>
            <person name="Nolan M."/>
            <person name="Ohm R."/>
            <person name="Pangilinan J."/>
            <person name="Park H.-J."/>
            <person name="Ramirez L."/>
            <person name="Alfaro M."/>
            <person name="Sun H."/>
            <person name="Tritt A."/>
            <person name="Yoshinaga Y."/>
            <person name="Zwiers L.-H."/>
            <person name="Turgeon B."/>
            <person name="Goodwin S."/>
            <person name="Spatafora J."/>
            <person name="Crous P."/>
            <person name="Grigoriev I."/>
        </authorList>
    </citation>
    <scope>NUCLEOTIDE SEQUENCE</scope>
    <source>
        <strain evidence="2">CBS 125425</strain>
    </source>
</reference>
<dbReference type="AlphaFoldDB" id="A0A9P4V2S4"/>
<accession>A0A9P4V2S4</accession>
<dbReference type="Proteomes" id="UP000799444">
    <property type="component" value="Unassembled WGS sequence"/>
</dbReference>
<dbReference type="GO" id="GO:0033768">
    <property type="term" value="C:SUMO-targeted ubiquitin ligase complex"/>
    <property type="evidence" value="ECO:0007669"/>
    <property type="project" value="TreeGrafter"/>
</dbReference>
<name>A0A9P4V2S4_9PLEO</name>
<proteinExistence type="predicted"/>
<gene>
    <name evidence="2" type="ORF">EJ04DRAFT_513121</name>
</gene>
<dbReference type="InterPro" id="IPR038886">
    <property type="entry name" value="E3_SLX5/Rfp1"/>
</dbReference>
<dbReference type="PANTHER" id="PTHR28042">
    <property type="entry name" value="E3 UBIQUITIN-PROTEIN LIGASE COMPLEX SLX5-SLX8 SUBUNIT SLX5"/>
    <property type="match status" value="1"/>
</dbReference>
<organism evidence="2 3">
    <name type="scientific">Polyplosphaeria fusca</name>
    <dbReference type="NCBI Taxonomy" id="682080"/>
    <lineage>
        <taxon>Eukaryota</taxon>
        <taxon>Fungi</taxon>
        <taxon>Dikarya</taxon>
        <taxon>Ascomycota</taxon>
        <taxon>Pezizomycotina</taxon>
        <taxon>Dothideomycetes</taxon>
        <taxon>Pleosporomycetidae</taxon>
        <taxon>Pleosporales</taxon>
        <taxon>Tetraplosphaeriaceae</taxon>
        <taxon>Polyplosphaeria</taxon>
    </lineage>
</organism>
<evidence type="ECO:0000256" key="1">
    <source>
        <dbReference type="SAM" id="MobiDB-lite"/>
    </source>
</evidence>
<evidence type="ECO:0000313" key="2">
    <source>
        <dbReference type="EMBL" id="KAF2733620.1"/>
    </source>
</evidence>
<sequence length="370" mass="40216">MDGGGFGSCSHRHKRSYAQMEDARSSPPTLFASEPGSPSFHPQLANLRPSNMADTAHARSRLARYPGDGLDFRRPVSSMGYLGNDPNFIDLTAEDEAAGPSIPSSHPRSQRPPRFARDIIDVSNVIDLDGNERRPASRTPAAAPPESPEIQFVSSRLTGASSTNPIELADDELEIVGVQQVPENQRRRLPGTIHEWMGAMGPGFPHLRAQIQRATHRAAHLPNPAHRNGGGSRQGHVHINFVTPDMDFGMVGFDVGIAGPPTPPAPPTYDAPSKAPAGFTRSPQENDVLICPNCEDELCTGDSDQKKQVWVVKQCGHAYCGDCTANRSSKKTAKGKEKATSETTKPFKKCVVESCESKVYHRSHMIQVFL</sequence>
<feature type="region of interest" description="Disordered" evidence="1">
    <location>
        <begin position="1"/>
        <end position="74"/>
    </location>
</feature>
<feature type="compositionally biased region" description="Polar residues" evidence="1">
    <location>
        <begin position="152"/>
        <end position="165"/>
    </location>
</feature>
<feature type="region of interest" description="Disordered" evidence="1">
    <location>
        <begin position="127"/>
        <end position="165"/>
    </location>
</feature>
<protein>
    <submittedName>
        <fullName evidence="2">Uncharacterized protein</fullName>
    </submittedName>
</protein>
<dbReference type="OrthoDB" id="2398441at2759"/>
<evidence type="ECO:0000313" key="3">
    <source>
        <dbReference type="Proteomes" id="UP000799444"/>
    </source>
</evidence>
<comment type="caution">
    <text evidence="2">The sequence shown here is derived from an EMBL/GenBank/DDBJ whole genome shotgun (WGS) entry which is preliminary data.</text>
</comment>
<dbReference type="PANTHER" id="PTHR28042:SF1">
    <property type="entry name" value="E3 UBIQUITIN-PROTEIN LIGASE COMPLEX SLX5-SLX8 SUBUNIT SLX5"/>
    <property type="match status" value="1"/>
</dbReference>
<dbReference type="EMBL" id="ML996159">
    <property type="protein sequence ID" value="KAF2733620.1"/>
    <property type="molecule type" value="Genomic_DNA"/>
</dbReference>